<evidence type="ECO:0000313" key="3">
    <source>
        <dbReference type="Proteomes" id="UP000237819"/>
    </source>
</evidence>
<dbReference type="RefSeq" id="WP_105336421.1">
    <property type="nucleotide sequence ID" value="NZ_PUHZ01000016.1"/>
</dbReference>
<reference evidence="2 3" key="1">
    <citation type="submission" date="2018-02" db="EMBL/GenBank/DDBJ databases">
        <title>Comparative genomes isolates from brazilian mangrove.</title>
        <authorList>
            <person name="Araujo J.E."/>
            <person name="Taketani R.G."/>
            <person name="Silva M.C.P."/>
            <person name="Loureco M.V."/>
            <person name="Andreote F.D."/>
        </authorList>
    </citation>
    <scope>NUCLEOTIDE SEQUENCE [LARGE SCALE GENOMIC DNA]</scope>
    <source>
        <strain evidence="2 3">Nap-Phe MGV</strain>
    </source>
</reference>
<dbReference type="EMBL" id="PUHZ01000016">
    <property type="protein sequence ID" value="PQO45021.1"/>
    <property type="molecule type" value="Genomic_DNA"/>
</dbReference>
<organism evidence="2 3">
    <name type="scientific">Blastopirellula marina</name>
    <dbReference type="NCBI Taxonomy" id="124"/>
    <lineage>
        <taxon>Bacteria</taxon>
        <taxon>Pseudomonadati</taxon>
        <taxon>Planctomycetota</taxon>
        <taxon>Planctomycetia</taxon>
        <taxon>Pirellulales</taxon>
        <taxon>Pirellulaceae</taxon>
        <taxon>Blastopirellula</taxon>
    </lineage>
</organism>
<dbReference type="InterPro" id="IPR027417">
    <property type="entry name" value="P-loop_NTPase"/>
</dbReference>
<name>A0A2S8GL29_9BACT</name>
<feature type="region of interest" description="Disordered" evidence="1">
    <location>
        <begin position="423"/>
        <end position="442"/>
    </location>
</feature>
<evidence type="ECO:0000256" key="1">
    <source>
        <dbReference type="SAM" id="MobiDB-lite"/>
    </source>
</evidence>
<dbReference type="Pfam" id="PF13481">
    <property type="entry name" value="AAA_25"/>
    <property type="match status" value="1"/>
</dbReference>
<dbReference type="OrthoDB" id="287530at2"/>
<dbReference type="SUPFAM" id="SSF52540">
    <property type="entry name" value="P-loop containing nucleoside triphosphate hydrolases"/>
    <property type="match status" value="1"/>
</dbReference>
<dbReference type="Proteomes" id="UP000237819">
    <property type="component" value="Unassembled WGS sequence"/>
</dbReference>
<protein>
    <submittedName>
        <fullName evidence="2">Uncharacterized protein</fullName>
    </submittedName>
</protein>
<dbReference type="Gene3D" id="3.40.50.300">
    <property type="entry name" value="P-loop containing nucleotide triphosphate hydrolases"/>
    <property type="match status" value="1"/>
</dbReference>
<proteinExistence type="predicted"/>
<feature type="region of interest" description="Disordered" evidence="1">
    <location>
        <begin position="472"/>
        <end position="526"/>
    </location>
</feature>
<dbReference type="AlphaFoldDB" id="A0A2S8GL29"/>
<evidence type="ECO:0000313" key="2">
    <source>
        <dbReference type="EMBL" id="PQO45021.1"/>
    </source>
</evidence>
<feature type="compositionally biased region" description="Basic residues" evidence="1">
    <location>
        <begin position="506"/>
        <end position="526"/>
    </location>
</feature>
<comment type="caution">
    <text evidence="2">The sequence shown here is derived from an EMBL/GenBank/DDBJ whole genome shotgun (WGS) entry which is preliminary data.</text>
</comment>
<accession>A0A2S8GL29</accession>
<sequence>MSIATLPISPFAAGETEDETDFRLPALRQNNVPPNKLPDQLLPALDPSAACGDLPATFSAPLESITTAELLARRTPPQWLLPGVLYRGQPTVIVGPSRCQKTSLAVDLCGALASGGKFLGTFAVERPVRVGFVGGDGARDAVTELARRWSSTAEVDLPALDRLVWAFNLADLRDPANLSRLRDWIGQHQLELVLIDAAELGTCTRRAETEQLQALVNCCLDAGATPILCCQTRHEPKPRPMTAADLASAPCGAVARQWLLINRREEYRPGSGSHRLWLTVGGNCGHSGEWGVDIQEELADDQSAGRWQATVRDAGSIETEMALAAAAAQAAHLRQKLRIVLTQIDPRDATKLKIREQSGMSGARFGFAWDLLIRSGEIALTSPPDYRTPHREPRYRLVRPGEEVAPELLPGRPLESLDTATLLGLPTANPPAHDCSEKNLPQSSPLAAALDDLDDDALLRLLEETLQSKQAQFSRAAAEKKVPRSSPLVEPAETPELAESRPPEKTKRRVQSLAKSRRQRLKPKRR</sequence>
<gene>
    <name evidence="2" type="ORF">C5Y93_15930</name>
</gene>